<reference evidence="4" key="1">
    <citation type="submission" date="2019-05" db="EMBL/GenBank/DDBJ databases">
        <title>Flavobacterium profundi sp. nov., isolated from a deep-sea seamount.</title>
        <authorList>
            <person name="Zhang D.-C."/>
        </authorList>
    </citation>
    <scope>NUCLEOTIDE SEQUENCE [LARGE SCALE GENOMIC DNA]</scope>
    <source>
        <strain evidence="4">EC11</strain>
    </source>
</reference>
<dbReference type="InterPro" id="IPR018152">
    <property type="entry name" value="SOD_Cu/Zn_BS"/>
</dbReference>
<reference evidence="3 4" key="3">
    <citation type="submission" date="2020-02" db="EMBL/GenBank/DDBJ databases">
        <title>Flavobacterium profundi sp. nov., isolated from a deep-sea seamount.</title>
        <authorList>
            <person name="Zhang D.-C."/>
        </authorList>
    </citation>
    <scope>NUCLEOTIDE SEQUENCE [LARGE SCALE GENOMIC DNA]</scope>
    <source>
        <strain evidence="3 4">EC11</strain>
    </source>
</reference>
<dbReference type="Gene3D" id="2.60.40.200">
    <property type="entry name" value="Superoxide dismutase, copper/zinc binding domain"/>
    <property type="match status" value="1"/>
</dbReference>
<evidence type="ECO:0000313" key="3">
    <source>
        <dbReference type="EMBL" id="NHN24483.1"/>
    </source>
</evidence>
<proteinExistence type="inferred from homology"/>
<keyword evidence="4" id="KW-1185">Reference proteome</keyword>
<dbReference type="Pfam" id="PF00080">
    <property type="entry name" value="Sod_Cu"/>
    <property type="match status" value="1"/>
</dbReference>
<dbReference type="InterPro" id="IPR036423">
    <property type="entry name" value="SOD-like_Cu/Zn_dom_sf"/>
</dbReference>
<evidence type="ECO:0000259" key="2">
    <source>
        <dbReference type="Pfam" id="PF00080"/>
    </source>
</evidence>
<dbReference type="EMBL" id="VEVQ02000001">
    <property type="protein sequence ID" value="NHN24483.1"/>
    <property type="molecule type" value="Genomic_DNA"/>
</dbReference>
<feature type="domain" description="Superoxide dismutase copper/zinc binding" evidence="2">
    <location>
        <begin position="56"/>
        <end position="187"/>
    </location>
</feature>
<organism evidence="3 4">
    <name type="scientific">Flavobacterium jejuense</name>
    <dbReference type="NCBI Taxonomy" id="1544455"/>
    <lineage>
        <taxon>Bacteria</taxon>
        <taxon>Pseudomonadati</taxon>
        <taxon>Bacteroidota</taxon>
        <taxon>Flavobacteriia</taxon>
        <taxon>Flavobacteriales</taxon>
        <taxon>Flavobacteriaceae</taxon>
        <taxon>Flavobacterium</taxon>
    </lineage>
</organism>
<dbReference type="CDD" id="cd00305">
    <property type="entry name" value="Cu-Zn_Superoxide_Dismutase"/>
    <property type="match status" value="1"/>
</dbReference>
<evidence type="ECO:0000313" key="4">
    <source>
        <dbReference type="Proteomes" id="UP000817854"/>
    </source>
</evidence>
<dbReference type="InterPro" id="IPR024134">
    <property type="entry name" value="SOD_Cu/Zn_/chaperone"/>
</dbReference>
<comment type="similarity">
    <text evidence="1">Belongs to the Cu-Zn superoxide dismutase family.</text>
</comment>
<accession>A0ABX0ILL0</accession>
<dbReference type="PROSITE" id="PS51257">
    <property type="entry name" value="PROKAR_LIPOPROTEIN"/>
    <property type="match status" value="1"/>
</dbReference>
<evidence type="ECO:0000256" key="1">
    <source>
        <dbReference type="ARBA" id="ARBA00010457"/>
    </source>
</evidence>
<gene>
    <name evidence="3" type="ORF">FIA58_002240</name>
</gene>
<dbReference type="Proteomes" id="UP000817854">
    <property type="component" value="Unassembled WGS sequence"/>
</dbReference>
<dbReference type="RefSeq" id="WP_140959589.1">
    <property type="nucleotide sequence ID" value="NZ_VEVQ02000001.1"/>
</dbReference>
<dbReference type="InterPro" id="IPR001424">
    <property type="entry name" value="SOD_Cu_Zn_dom"/>
</dbReference>
<sequence>MKKYLSIGLICLAIVSCKDNKVKEKDTEPVTNIVTDTISKSITATAIISAKSNSAVSGTVTFTENEGMVSMVATLSGLAPGKHAIHIHEKGDCSANDGSSAGGHWNPTNEDHGIWGTTPFHKGDIGNIEIDAQGIGTISRDTDLWCIDCADTDKNIVGKAIIIHEGIDDFSSQPSGAAGKRAGCGEIVLEQK</sequence>
<dbReference type="PROSITE" id="PS00087">
    <property type="entry name" value="SOD_CU_ZN_1"/>
    <property type="match status" value="1"/>
</dbReference>
<dbReference type="PANTHER" id="PTHR10003">
    <property type="entry name" value="SUPEROXIDE DISMUTASE CU-ZN -RELATED"/>
    <property type="match status" value="1"/>
</dbReference>
<dbReference type="SUPFAM" id="SSF49329">
    <property type="entry name" value="Cu,Zn superoxide dismutase-like"/>
    <property type="match status" value="1"/>
</dbReference>
<protein>
    <submittedName>
        <fullName evidence="3">Superoxide dismutase family protein</fullName>
    </submittedName>
</protein>
<name>A0ABX0ILL0_9FLAO</name>
<reference evidence="3 4" key="2">
    <citation type="submission" date="2019-05" db="EMBL/GenBank/DDBJ databases">
        <authorList>
            <person name="Lianzixin W."/>
        </authorList>
    </citation>
    <scope>NUCLEOTIDE SEQUENCE [LARGE SCALE GENOMIC DNA]</scope>
    <source>
        <strain evidence="3 4">EC11</strain>
    </source>
</reference>
<comment type="caution">
    <text evidence="3">The sequence shown here is derived from an EMBL/GenBank/DDBJ whole genome shotgun (WGS) entry which is preliminary data.</text>
</comment>